<feature type="domain" description="Transglycosylase SLT" evidence="3">
    <location>
        <begin position="52"/>
        <end position="339"/>
    </location>
</feature>
<dbReference type="InterPro" id="IPR036366">
    <property type="entry name" value="PGBDSf"/>
</dbReference>
<dbReference type="PANTHER" id="PTHR30163">
    <property type="entry name" value="MEMBRANE-BOUND LYTIC MUREIN TRANSGLYCOSYLASE B"/>
    <property type="match status" value="1"/>
</dbReference>
<evidence type="ECO:0000259" key="3">
    <source>
        <dbReference type="Pfam" id="PF13406"/>
    </source>
</evidence>
<dbReference type="InterPro" id="IPR043426">
    <property type="entry name" value="MltB-like"/>
</dbReference>
<accession>A0A1C3U092</accession>
<organism evidence="4 5">
    <name type="scientific">Rhizobium hainanense</name>
    <dbReference type="NCBI Taxonomy" id="52131"/>
    <lineage>
        <taxon>Bacteria</taxon>
        <taxon>Pseudomonadati</taxon>
        <taxon>Pseudomonadota</taxon>
        <taxon>Alphaproteobacteria</taxon>
        <taxon>Hyphomicrobiales</taxon>
        <taxon>Rhizobiaceae</taxon>
        <taxon>Rhizobium/Agrobacterium group</taxon>
        <taxon>Rhizobium</taxon>
    </lineage>
</organism>
<dbReference type="Proteomes" id="UP000186228">
    <property type="component" value="Unassembled WGS sequence"/>
</dbReference>
<dbReference type="GO" id="GO:0009253">
    <property type="term" value="P:peptidoglycan catabolic process"/>
    <property type="evidence" value="ECO:0007669"/>
    <property type="project" value="TreeGrafter"/>
</dbReference>
<dbReference type="GO" id="GO:0008933">
    <property type="term" value="F:peptidoglycan lytic transglycosylase activity"/>
    <property type="evidence" value="ECO:0007669"/>
    <property type="project" value="TreeGrafter"/>
</dbReference>
<keyword evidence="1" id="KW-0732">Signal</keyword>
<dbReference type="InterPro" id="IPR031304">
    <property type="entry name" value="SLT_2"/>
</dbReference>
<protein>
    <submittedName>
        <fullName evidence="4">Lytic murein transglycosylase</fullName>
    </submittedName>
</protein>
<dbReference type="Gene3D" id="1.10.8.350">
    <property type="entry name" value="Bacterial muramidase"/>
    <property type="match status" value="1"/>
</dbReference>
<dbReference type="OrthoDB" id="9808544at2"/>
<name>A0A1C3U092_9HYPH</name>
<evidence type="ECO:0000313" key="4">
    <source>
        <dbReference type="EMBL" id="SCB08910.1"/>
    </source>
</evidence>
<dbReference type="Pfam" id="PF01471">
    <property type="entry name" value="PG_binding_1"/>
    <property type="match status" value="1"/>
</dbReference>
<proteinExistence type="predicted"/>
<dbReference type="SUPFAM" id="SSF53955">
    <property type="entry name" value="Lysozyme-like"/>
    <property type="match status" value="1"/>
</dbReference>
<gene>
    <name evidence="4" type="ORF">GA0061100_101401</name>
</gene>
<dbReference type="STRING" id="52131.GA0061100_101401"/>
<feature type="domain" description="Peptidoglycan binding-like" evidence="2">
    <location>
        <begin position="361"/>
        <end position="414"/>
    </location>
</feature>
<feature type="chain" id="PRO_5008682584" evidence="1">
    <location>
        <begin position="26"/>
        <end position="414"/>
    </location>
</feature>
<dbReference type="InterPro" id="IPR036365">
    <property type="entry name" value="PGBD-like_sf"/>
</dbReference>
<dbReference type="EMBL" id="FMAC01000001">
    <property type="protein sequence ID" value="SCB08910.1"/>
    <property type="molecule type" value="Genomic_DNA"/>
</dbReference>
<dbReference type="InterPro" id="IPR023346">
    <property type="entry name" value="Lysozyme-like_dom_sf"/>
</dbReference>
<reference evidence="5" key="1">
    <citation type="submission" date="2016-08" db="EMBL/GenBank/DDBJ databases">
        <authorList>
            <person name="Varghese N."/>
            <person name="Submissions Spin"/>
        </authorList>
    </citation>
    <scope>NUCLEOTIDE SEQUENCE [LARGE SCALE GENOMIC DNA]</scope>
    <source>
        <strain evidence="5">CCBAU 57015</strain>
    </source>
</reference>
<sequence length="414" mass="43932">MDRHTIRRGALALLFASAMTGTALAQSAAPAAVPPASSDATPKAACGGDLAAFLAGVKAEAIAGGTDAAAADKALAGAQIDPKVLAMDRNQGVFRQTFLEFSQRTVSQGRLDIGRQKMKQYADVFAKAEQDYGIPPAVITTYWAMETDFGAVQGNFNTRNALVTLAHDCRRPDSFRPRLIALIKMVQDGDADPATTTGAWAGEIGQTQMLPPSIIAYGTDGDGDGHVNLKTSAPDVILTTAKFLQSLGFVRDQPWLQEVSVPDNLPWEKSGIGGTLTAGDWFKLGVKPRDGNTNFASLPAALIMPQGRKGPTFLTYPNYNAFLGWNQSFIYTTSAAYFATRFAGAPPYNKGNPEAGLNDVDMKALQTKLVARGYDVGKIDGILGSGTRVAIQKEQFRLGLPADGWATAALLNAL</sequence>
<keyword evidence="5" id="KW-1185">Reference proteome</keyword>
<evidence type="ECO:0000313" key="5">
    <source>
        <dbReference type="Proteomes" id="UP000186228"/>
    </source>
</evidence>
<dbReference type="InterPro" id="IPR002477">
    <property type="entry name" value="Peptidoglycan-bd-like"/>
</dbReference>
<dbReference type="AlphaFoldDB" id="A0A1C3U092"/>
<dbReference type="InterPro" id="IPR011970">
    <property type="entry name" value="MltB_2"/>
</dbReference>
<evidence type="ECO:0000256" key="1">
    <source>
        <dbReference type="SAM" id="SignalP"/>
    </source>
</evidence>
<dbReference type="RefSeq" id="WP_075850938.1">
    <property type="nucleotide sequence ID" value="NZ_FMAC01000001.1"/>
</dbReference>
<dbReference type="Pfam" id="PF13406">
    <property type="entry name" value="SLT_2"/>
    <property type="match status" value="1"/>
</dbReference>
<dbReference type="NCBIfam" id="TIGR02283">
    <property type="entry name" value="MltB_2"/>
    <property type="match status" value="1"/>
</dbReference>
<dbReference type="Gene3D" id="1.10.530.10">
    <property type="match status" value="1"/>
</dbReference>
<dbReference type="SUPFAM" id="SSF47090">
    <property type="entry name" value="PGBD-like"/>
    <property type="match status" value="1"/>
</dbReference>
<feature type="signal peptide" evidence="1">
    <location>
        <begin position="1"/>
        <end position="25"/>
    </location>
</feature>
<dbReference type="PANTHER" id="PTHR30163:SF8">
    <property type="entry name" value="LYTIC MUREIN TRANSGLYCOSYLASE"/>
    <property type="match status" value="1"/>
</dbReference>
<evidence type="ECO:0000259" key="2">
    <source>
        <dbReference type="Pfam" id="PF01471"/>
    </source>
</evidence>
<dbReference type="Gene3D" id="1.10.101.10">
    <property type="entry name" value="PGBD-like superfamily/PGBD"/>
    <property type="match status" value="1"/>
</dbReference>